<dbReference type="GO" id="GO:0016289">
    <property type="term" value="F:acyl-CoA hydrolase activity"/>
    <property type="evidence" value="ECO:0007669"/>
    <property type="project" value="UniProtKB-ARBA"/>
</dbReference>
<dbReference type="EMBL" id="CP001390">
    <property type="protein sequence ID" value="ACM19526.1"/>
    <property type="molecule type" value="Genomic_DNA"/>
</dbReference>
<organism evidence="3 4">
    <name type="scientific">Geotalea daltonii (strain DSM 22248 / JCM 15807 / FRC-32)</name>
    <name type="common">Geobacter daltonii</name>
    <dbReference type="NCBI Taxonomy" id="316067"/>
    <lineage>
        <taxon>Bacteria</taxon>
        <taxon>Pseudomonadati</taxon>
        <taxon>Thermodesulfobacteriota</taxon>
        <taxon>Desulfuromonadia</taxon>
        <taxon>Geobacterales</taxon>
        <taxon>Geobacteraceae</taxon>
        <taxon>Geotalea</taxon>
    </lineage>
</organism>
<evidence type="ECO:0000259" key="2">
    <source>
        <dbReference type="Pfam" id="PF03061"/>
    </source>
</evidence>
<dbReference type="SUPFAM" id="SSF54637">
    <property type="entry name" value="Thioesterase/thiol ester dehydrase-isomerase"/>
    <property type="match status" value="1"/>
</dbReference>
<dbReference type="eggNOG" id="COG2050">
    <property type="taxonomic scope" value="Bacteria"/>
</dbReference>
<reference evidence="3 4" key="1">
    <citation type="submission" date="2009-01" db="EMBL/GenBank/DDBJ databases">
        <title>Complete sequence of Geobacter sp. FRC-32.</title>
        <authorList>
            <consortium name="US DOE Joint Genome Institute"/>
            <person name="Lucas S."/>
            <person name="Copeland A."/>
            <person name="Lapidus A."/>
            <person name="Glavina del Rio T."/>
            <person name="Dalin E."/>
            <person name="Tice H."/>
            <person name="Bruce D."/>
            <person name="Goodwin L."/>
            <person name="Pitluck S."/>
            <person name="Saunders E."/>
            <person name="Brettin T."/>
            <person name="Detter J.C."/>
            <person name="Han C."/>
            <person name="Larimer F."/>
            <person name="Land M."/>
            <person name="Hauser L."/>
            <person name="Kyrpides N."/>
            <person name="Ovchinnikova G."/>
            <person name="Kostka J."/>
            <person name="Richardson P."/>
        </authorList>
    </citation>
    <scope>NUCLEOTIDE SEQUENCE [LARGE SCALE GENOMIC DNA]</scope>
    <source>
        <strain evidence="4">DSM 22248 / JCM 15807 / FRC-32</strain>
    </source>
</reference>
<dbReference type="STRING" id="316067.Geob_1166"/>
<name>B9M3B6_GEODF</name>
<dbReference type="AlphaFoldDB" id="B9M3B6"/>
<keyword evidence="1" id="KW-0378">Hydrolase</keyword>
<gene>
    <name evidence="3" type="ordered locus">Geob_1166</name>
</gene>
<dbReference type="InterPro" id="IPR052061">
    <property type="entry name" value="PTE-AB_protein"/>
</dbReference>
<dbReference type="OrthoDB" id="5297685at2"/>
<proteinExistence type="predicted"/>
<evidence type="ECO:0000313" key="3">
    <source>
        <dbReference type="EMBL" id="ACM19526.1"/>
    </source>
</evidence>
<dbReference type="PANTHER" id="PTHR47260:SF1">
    <property type="entry name" value="UPF0644 PROTEIN PB2B4.06"/>
    <property type="match status" value="1"/>
</dbReference>
<dbReference type="CDD" id="cd03443">
    <property type="entry name" value="PaaI_thioesterase"/>
    <property type="match status" value="1"/>
</dbReference>
<dbReference type="NCBIfam" id="TIGR00369">
    <property type="entry name" value="unchar_dom_1"/>
    <property type="match status" value="1"/>
</dbReference>
<dbReference type="Gene3D" id="3.10.129.10">
    <property type="entry name" value="Hotdog Thioesterase"/>
    <property type="match status" value="1"/>
</dbReference>
<dbReference type="InterPro" id="IPR006683">
    <property type="entry name" value="Thioestr_dom"/>
</dbReference>
<evidence type="ECO:0000256" key="1">
    <source>
        <dbReference type="ARBA" id="ARBA00022801"/>
    </source>
</evidence>
<dbReference type="Pfam" id="PF03061">
    <property type="entry name" value="4HBT"/>
    <property type="match status" value="1"/>
</dbReference>
<protein>
    <submittedName>
        <fullName evidence="3">Acyl-CoA thioesterase</fullName>
    </submittedName>
</protein>
<evidence type="ECO:0000313" key="4">
    <source>
        <dbReference type="Proteomes" id="UP000007721"/>
    </source>
</evidence>
<dbReference type="KEGG" id="geo:Geob_1166"/>
<dbReference type="RefSeq" id="WP_012646255.1">
    <property type="nucleotide sequence ID" value="NC_011979.1"/>
</dbReference>
<dbReference type="InterPro" id="IPR029069">
    <property type="entry name" value="HotDog_dom_sf"/>
</dbReference>
<feature type="domain" description="Thioesterase" evidence="2">
    <location>
        <begin position="59"/>
        <end position="132"/>
    </location>
</feature>
<keyword evidence="4" id="KW-1185">Reference proteome</keyword>
<dbReference type="PANTHER" id="PTHR47260">
    <property type="entry name" value="UPF0644 PROTEIN PB2B4.06"/>
    <property type="match status" value="1"/>
</dbReference>
<dbReference type="Proteomes" id="UP000007721">
    <property type="component" value="Chromosome"/>
</dbReference>
<dbReference type="InterPro" id="IPR003736">
    <property type="entry name" value="PAAI_dom"/>
</dbReference>
<accession>B9M3B6</accession>
<sequence>MSSEQESFESLPEVGGRWPGSCFACSVDHPHGLHLRFRHTAEGVVSSCVVPEHYCGFDGMVHGGIITTLLDEASAWALMARHGKLGVTREMTVRFLKPVLTGQELTIEACIVEFDSKTAAVKGTVKNSEGEILAESSCSWAFPRLSRIAGLAGVEEQRLQAFLDDCRLPGDGGK</sequence>
<dbReference type="HOGENOM" id="CLU_089876_6_2_7"/>